<evidence type="ECO:0000256" key="2">
    <source>
        <dbReference type="ARBA" id="ARBA00022598"/>
    </source>
</evidence>
<proteinExistence type="predicted"/>
<reference evidence="6" key="1">
    <citation type="submission" date="2021-02" db="EMBL/GenBank/DDBJ databases">
        <title>Draft genome sequence of Microbispora sp. RL4-1S isolated from rice leaves in Thailand.</title>
        <authorList>
            <person name="Muangham S."/>
            <person name="Duangmal K."/>
        </authorList>
    </citation>
    <scope>NUCLEOTIDE SEQUENCE</scope>
    <source>
        <strain evidence="6">RL4-1S</strain>
    </source>
</reference>
<dbReference type="EMBL" id="JAFCNB010000021">
    <property type="protein sequence ID" value="MBP2707674.1"/>
    <property type="molecule type" value="Genomic_DNA"/>
</dbReference>
<evidence type="ECO:0000313" key="7">
    <source>
        <dbReference type="Proteomes" id="UP000674234"/>
    </source>
</evidence>
<evidence type="ECO:0000256" key="4">
    <source>
        <dbReference type="ARBA" id="ARBA00022840"/>
    </source>
</evidence>
<comment type="subunit">
    <text evidence="1">Monomer.</text>
</comment>
<protein>
    <submittedName>
        <fullName evidence="6">Cysteine--tRNA ligase</fullName>
    </submittedName>
</protein>
<name>A0A940WL53_9ACTN</name>
<dbReference type="GO" id="GO:0006423">
    <property type="term" value="P:cysteinyl-tRNA aminoacylation"/>
    <property type="evidence" value="ECO:0007669"/>
    <property type="project" value="TreeGrafter"/>
</dbReference>
<keyword evidence="3" id="KW-0547">Nucleotide-binding</keyword>
<dbReference type="InterPro" id="IPR032678">
    <property type="entry name" value="tRNA-synt_1_cat_dom"/>
</dbReference>
<dbReference type="PANTHER" id="PTHR10890:SF3">
    <property type="entry name" value="CYSTEINE--TRNA LIGASE, CYTOPLASMIC"/>
    <property type="match status" value="1"/>
</dbReference>
<evidence type="ECO:0000313" key="6">
    <source>
        <dbReference type="EMBL" id="MBP2707674.1"/>
    </source>
</evidence>
<dbReference type="Proteomes" id="UP000674234">
    <property type="component" value="Unassembled WGS sequence"/>
</dbReference>
<dbReference type="InterPro" id="IPR024909">
    <property type="entry name" value="Cys-tRNA/MSH_ligase"/>
</dbReference>
<organism evidence="6 7">
    <name type="scientific">Microbispora oryzae</name>
    <dbReference type="NCBI Taxonomy" id="2806554"/>
    <lineage>
        <taxon>Bacteria</taxon>
        <taxon>Bacillati</taxon>
        <taxon>Actinomycetota</taxon>
        <taxon>Actinomycetes</taxon>
        <taxon>Streptosporangiales</taxon>
        <taxon>Streptosporangiaceae</taxon>
        <taxon>Microbispora</taxon>
    </lineage>
</organism>
<keyword evidence="7" id="KW-1185">Reference proteome</keyword>
<dbReference type="GO" id="GO:0004817">
    <property type="term" value="F:cysteine-tRNA ligase activity"/>
    <property type="evidence" value="ECO:0007669"/>
    <property type="project" value="TreeGrafter"/>
</dbReference>
<dbReference type="PANTHER" id="PTHR10890">
    <property type="entry name" value="CYSTEINYL-TRNA SYNTHETASE"/>
    <property type="match status" value="1"/>
</dbReference>
<evidence type="ECO:0000256" key="1">
    <source>
        <dbReference type="ARBA" id="ARBA00011245"/>
    </source>
</evidence>
<evidence type="ECO:0000256" key="3">
    <source>
        <dbReference type="ARBA" id="ARBA00022741"/>
    </source>
</evidence>
<dbReference type="InterPro" id="IPR014729">
    <property type="entry name" value="Rossmann-like_a/b/a_fold"/>
</dbReference>
<dbReference type="Pfam" id="PF01406">
    <property type="entry name" value="tRNA-synt_1e"/>
    <property type="match status" value="1"/>
</dbReference>
<gene>
    <name evidence="6" type="ORF">JOL79_28215</name>
</gene>
<dbReference type="AlphaFoldDB" id="A0A940WL53"/>
<keyword evidence="4" id="KW-0067">ATP-binding</keyword>
<dbReference type="SUPFAM" id="SSF52374">
    <property type="entry name" value="Nucleotidylyl transferase"/>
    <property type="match status" value="1"/>
</dbReference>
<dbReference type="RefSeq" id="WP_210158927.1">
    <property type="nucleotide sequence ID" value="NZ_JAFCNB010000021.1"/>
</dbReference>
<feature type="domain" description="tRNA synthetases class I catalytic" evidence="5">
    <location>
        <begin position="20"/>
        <end position="240"/>
    </location>
</feature>
<dbReference type="GO" id="GO:0005737">
    <property type="term" value="C:cytoplasm"/>
    <property type="evidence" value="ECO:0007669"/>
    <property type="project" value="TreeGrafter"/>
</dbReference>
<comment type="caution">
    <text evidence="6">The sequence shown here is derived from an EMBL/GenBank/DDBJ whole genome shotgun (WGS) entry which is preliminary data.</text>
</comment>
<sequence>MLRLHDIRTRQVEPIVPAGSRIFRMYICGPAPHRYALLGDLRTHLFADLVRRVAERRRLRVVACQGIDDIGGPDGEPSPEAARAHEDAFFADALALNIHRPEHTPRAGETVGPVIELIARLIERGHAYAAPGGGVYFDAASFPSYGELSGVARGDAGGDAAGRRSDLALWAPRDGEPAWDSPWGRGAPRREVTCSAMALHSLGDRVDLRVGGPGPHHREAERALSAAATGHEVVRHWAEGERLLTDLPLTDIVAGGLDPLAVRLALLERHYRAPARLTWDALRAADATLRRWRRRVAEWAESPSRPIDAGYAGRIDDAFDDDLDVPLASRLLGELERDDSVAAGSRFETFLHVDHVLGLDLSAEIGRAPVGPVEPAEPLERRFPL</sequence>
<dbReference type="GO" id="GO:0005524">
    <property type="term" value="F:ATP binding"/>
    <property type="evidence" value="ECO:0007669"/>
    <property type="project" value="UniProtKB-KW"/>
</dbReference>
<evidence type="ECO:0000259" key="5">
    <source>
        <dbReference type="Pfam" id="PF01406"/>
    </source>
</evidence>
<dbReference type="Gene3D" id="3.40.50.620">
    <property type="entry name" value="HUPs"/>
    <property type="match status" value="1"/>
</dbReference>
<keyword evidence="2 6" id="KW-0436">Ligase</keyword>
<accession>A0A940WL53</accession>